<keyword evidence="3" id="KW-1185">Reference proteome</keyword>
<proteinExistence type="predicted"/>
<organism evidence="2 3">
    <name type="scientific">Corchorus olitorius</name>
    <dbReference type="NCBI Taxonomy" id="93759"/>
    <lineage>
        <taxon>Eukaryota</taxon>
        <taxon>Viridiplantae</taxon>
        <taxon>Streptophyta</taxon>
        <taxon>Embryophyta</taxon>
        <taxon>Tracheophyta</taxon>
        <taxon>Spermatophyta</taxon>
        <taxon>Magnoliopsida</taxon>
        <taxon>eudicotyledons</taxon>
        <taxon>Gunneridae</taxon>
        <taxon>Pentapetalae</taxon>
        <taxon>rosids</taxon>
        <taxon>malvids</taxon>
        <taxon>Malvales</taxon>
        <taxon>Malvaceae</taxon>
        <taxon>Grewioideae</taxon>
        <taxon>Apeibeae</taxon>
        <taxon>Corchorus</taxon>
    </lineage>
</organism>
<evidence type="ECO:0000313" key="3">
    <source>
        <dbReference type="Proteomes" id="UP000187203"/>
    </source>
</evidence>
<reference evidence="3" key="1">
    <citation type="submission" date="2013-09" db="EMBL/GenBank/DDBJ databases">
        <title>Corchorus olitorius genome sequencing.</title>
        <authorList>
            <person name="Alam M."/>
            <person name="Haque M.S."/>
            <person name="Islam M.S."/>
            <person name="Emdad E.M."/>
            <person name="Islam M.M."/>
            <person name="Ahmed B."/>
            <person name="Halim A."/>
            <person name="Hossen Q.M.M."/>
            <person name="Hossain M.Z."/>
            <person name="Ahmed R."/>
            <person name="Khan M.M."/>
            <person name="Islam R."/>
            <person name="Rashid M.M."/>
            <person name="Khan S.A."/>
            <person name="Rahman M.S."/>
            <person name="Alam M."/>
            <person name="Yahiya A.S."/>
            <person name="Khan M.S."/>
            <person name="Azam M.S."/>
            <person name="Haque T."/>
            <person name="Lashkar M.Z.H."/>
            <person name="Akhand A.I."/>
            <person name="Morshed G."/>
            <person name="Roy S."/>
            <person name="Uddin K.S."/>
            <person name="Rabeya T."/>
            <person name="Hossain A.S."/>
            <person name="Chowdhury A."/>
            <person name="Snigdha A.R."/>
            <person name="Mortoza M.S."/>
            <person name="Matin S.A."/>
            <person name="Hoque S.M.E."/>
            <person name="Islam M.K."/>
            <person name="Roy D.K."/>
            <person name="Haider R."/>
            <person name="Moosa M.M."/>
            <person name="Elias S.M."/>
            <person name="Hasan A.M."/>
            <person name="Jahan S."/>
            <person name="Shafiuddin M."/>
            <person name="Mahmood N."/>
            <person name="Shommy N.S."/>
        </authorList>
    </citation>
    <scope>NUCLEOTIDE SEQUENCE [LARGE SCALE GENOMIC DNA]</scope>
    <source>
        <strain evidence="3">cv. O-4</strain>
    </source>
</reference>
<dbReference type="EMBL" id="AWUE01015552">
    <property type="protein sequence ID" value="OMO96815.1"/>
    <property type="molecule type" value="Genomic_DNA"/>
</dbReference>
<dbReference type="InterPro" id="IPR005174">
    <property type="entry name" value="KIB1-4_b-propeller"/>
</dbReference>
<dbReference type="Pfam" id="PF03478">
    <property type="entry name" value="Beta-prop_KIB1-4"/>
    <property type="match status" value="1"/>
</dbReference>
<accession>A0A1R3JPR2</accession>
<protein>
    <submittedName>
        <fullName evidence="2">F-box protein</fullName>
    </submittedName>
</protein>
<evidence type="ECO:0000259" key="1">
    <source>
        <dbReference type="Pfam" id="PF03478"/>
    </source>
</evidence>
<sequence length="161" mass="18078">MLLPQSVIFGLRIEGGKISIYVCFPGDIAWKTHDFVFDRVDSTAEHVSYAGGIFYCVFSGGELGAFNLQLKEWTILSLEMLPGFDFQYARLIASDGDLRLMGSEYSEDLKLLKFDFYDKRWVKEDSLNNRVLFISDMFFLSSSGGNKSISKPPVLSGGLSQ</sequence>
<feature type="domain" description="KIB1-4 beta-propeller" evidence="1">
    <location>
        <begin position="19"/>
        <end position="137"/>
    </location>
</feature>
<name>A0A1R3JPR2_9ROSI</name>
<dbReference type="Proteomes" id="UP000187203">
    <property type="component" value="Unassembled WGS sequence"/>
</dbReference>
<comment type="caution">
    <text evidence="2">The sequence shown here is derived from an EMBL/GenBank/DDBJ whole genome shotgun (WGS) entry which is preliminary data.</text>
</comment>
<dbReference type="AlphaFoldDB" id="A0A1R3JPR2"/>
<gene>
    <name evidence="2" type="ORF">COLO4_15067</name>
</gene>
<dbReference type="OrthoDB" id="1863935at2759"/>
<evidence type="ECO:0000313" key="2">
    <source>
        <dbReference type="EMBL" id="OMO96815.1"/>
    </source>
</evidence>